<feature type="region of interest" description="Disordered" evidence="1">
    <location>
        <begin position="173"/>
        <end position="305"/>
    </location>
</feature>
<evidence type="ECO:0000313" key="3">
    <source>
        <dbReference type="Proteomes" id="UP000886520"/>
    </source>
</evidence>
<evidence type="ECO:0000256" key="1">
    <source>
        <dbReference type="SAM" id="MobiDB-lite"/>
    </source>
</evidence>
<dbReference type="Proteomes" id="UP000886520">
    <property type="component" value="Chromosome 20"/>
</dbReference>
<comment type="caution">
    <text evidence="2">The sequence shown here is derived from an EMBL/GenBank/DDBJ whole genome shotgun (WGS) entry which is preliminary data.</text>
</comment>
<feature type="region of interest" description="Disordered" evidence="1">
    <location>
        <begin position="67"/>
        <end position="98"/>
    </location>
</feature>
<accession>A0A9D4UAS3</accession>
<feature type="compositionally biased region" description="Polar residues" evidence="1">
    <location>
        <begin position="244"/>
        <end position="259"/>
    </location>
</feature>
<proteinExistence type="predicted"/>
<protein>
    <submittedName>
        <fullName evidence="2">Uncharacterized protein</fullName>
    </submittedName>
</protein>
<feature type="compositionally biased region" description="Basic and acidic residues" evidence="1">
    <location>
        <begin position="272"/>
        <end position="301"/>
    </location>
</feature>
<name>A0A9D4UAS3_ADICA</name>
<evidence type="ECO:0000313" key="2">
    <source>
        <dbReference type="EMBL" id="KAI5064197.1"/>
    </source>
</evidence>
<feature type="compositionally biased region" description="Basic residues" evidence="1">
    <location>
        <begin position="756"/>
        <end position="767"/>
    </location>
</feature>
<sequence length="1058" mass="117644">MLVFKELIRWIIETGHFSCFPEYGSINILALMVEYSQRQYRVTDSLLIGQIFRKRWNKLHADVSSGPLRPASALRSSKSAETGSLADKKTGNQCEPQNGTLLAKSAETKSLGVDRNSNEDLAHNSSPILCGEKVLKDYKDRVPLISNSQTSWINHENFRCPLLSTEEAPYTQSHSQLNLTKRAAGSKGVVDKGRKCRKRKCSQEEIPGGKRKKAEVNRQANYHPDSDEDLSSGTKGFISRKGDINTQEHTGEQSRQNSVSRHELTEELALIKGDEQSTETYKESEKRGDEQLAETYKEPENIKSQADNILTTNMCMADDGIQRKQSKDSPSPIEETSVDNSWKLETSPAVCKLLHNHREEVRSCHANLNALKSSLNEKEYTTMEEEGAHQTLGKAPRGGGLPCSQISAENGAEGTEEVILNSRDRFGEMDLSMGYPIQLNDHSILLVASLSAEVIPETQESEIQSLDNKTVEGEEVFLPKRSLDISEHTAMEPHSNCFRQDSLVPQDIVAQGLPLHEDKRTLPSIDGNDGTGNLACIAEKKGTSNPKPCGVAVDPFSKSLNTEMNYASDDTKILGARNEDFHGQLHEIGHAGGNHDMTVQKKKKPRRKKVLKVDKVSVLEGSRFVGQDNQGIADSKKAEEIAVSLENPTETCNHLKGGESYHLLEEHAPTQLRTVDADPKEMQKQNATVLNVDEQNCEVSSFAGDETVALKKVLVDPPLAKESSEKCIEVSSKGGCETMRGELLLQERLTQSGGATHRKKKKKRRKEHPLPCSEGASGEKTLKVGNESNGVPFSIKELPNVLRQNTTKEGELRRKKKAKFADEHVTKKNSKKEMIETDPNIGLMQEQDQENAIKGLANRNDKERLLKDGLVESSSAGSPPKESCQEGLINSKPNVDVFDFESSETLNRPKENCIHTEVTSNPEADNLEKLCSVAVKLVEDNILNSSEMTSRKSSRKSVHPKRWITVLSERLNWSSKNNSKQQRTYKRRKPTAEGTGLPKDGELNPEPPYVEEEKEESSQIIVNDTRVACPAGCGKLYTKKTSAYYRHCKRCSGGDYWH</sequence>
<gene>
    <name evidence="2" type="ORF">GOP47_0020867</name>
</gene>
<feature type="region of interest" description="Disordered" evidence="1">
    <location>
        <begin position="975"/>
        <end position="1018"/>
    </location>
</feature>
<dbReference type="EMBL" id="JABFUD020000020">
    <property type="protein sequence ID" value="KAI5064197.1"/>
    <property type="molecule type" value="Genomic_DNA"/>
</dbReference>
<feature type="region of interest" description="Disordered" evidence="1">
    <location>
        <begin position="748"/>
        <end position="786"/>
    </location>
</feature>
<dbReference type="AlphaFoldDB" id="A0A9D4UAS3"/>
<dbReference type="OrthoDB" id="1983655at2759"/>
<feature type="region of interest" description="Disordered" evidence="1">
    <location>
        <begin position="870"/>
        <end position="889"/>
    </location>
</feature>
<reference evidence="2" key="1">
    <citation type="submission" date="2021-01" db="EMBL/GenBank/DDBJ databases">
        <title>Adiantum capillus-veneris genome.</title>
        <authorList>
            <person name="Fang Y."/>
            <person name="Liao Q."/>
        </authorList>
    </citation>
    <scope>NUCLEOTIDE SEQUENCE</scope>
    <source>
        <strain evidence="2">H3</strain>
        <tissue evidence="2">Leaf</tissue>
    </source>
</reference>
<keyword evidence="3" id="KW-1185">Reference proteome</keyword>
<organism evidence="2 3">
    <name type="scientific">Adiantum capillus-veneris</name>
    <name type="common">Maidenhair fern</name>
    <dbReference type="NCBI Taxonomy" id="13818"/>
    <lineage>
        <taxon>Eukaryota</taxon>
        <taxon>Viridiplantae</taxon>
        <taxon>Streptophyta</taxon>
        <taxon>Embryophyta</taxon>
        <taxon>Tracheophyta</taxon>
        <taxon>Polypodiopsida</taxon>
        <taxon>Polypodiidae</taxon>
        <taxon>Polypodiales</taxon>
        <taxon>Pteridineae</taxon>
        <taxon>Pteridaceae</taxon>
        <taxon>Vittarioideae</taxon>
        <taxon>Adiantum</taxon>
    </lineage>
</organism>